<evidence type="ECO:0000256" key="6">
    <source>
        <dbReference type="ARBA" id="ARBA00022929"/>
    </source>
</evidence>
<evidence type="ECO:0000256" key="1">
    <source>
        <dbReference type="ARBA" id="ARBA00012340"/>
    </source>
</evidence>
<dbReference type="AlphaFoldDB" id="A0A2N8SQ40"/>
<sequence length="202" mass="23085">MYIKIGKRTEFTEIQLREMYSLRAEVFKHKKGWEVQVIDGMELDGYDALDPYYVIANRSIDNRVSGCWRIIPTVRPYMLEHTFPELLYGQCAPKAASIWELSRFAIIAEQNRSMAFSDITLEVIRKVFEFGVSQGVSEFVTVTVPGIERMLRRQGLVIRRYGPPIQVGVERAVAIMIKLNKVSLAAVGIVDQEKLQNQELAA</sequence>
<dbReference type="SUPFAM" id="SSF55729">
    <property type="entry name" value="Acyl-CoA N-acyltransferases (Nat)"/>
    <property type="match status" value="1"/>
</dbReference>
<keyword evidence="3 8" id="KW-0673">Quorum sensing</keyword>
<dbReference type="RefSeq" id="WP_053089822.1">
    <property type="nucleotide sequence ID" value="NZ_CP062162.1"/>
</dbReference>
<keyword evidence="6 8" id="KW-0071">Autoinducer synthesis</keyword>
<dbReference type="InterPro" id="IPR018311">
    <property type="entry name" value="Autoind_synth_CS"/>
</dbReference>
<evidence type="ECO:0000256" key="3">
    <source>
        <dbReference type="ARBA" id="ARBA00022654"/>
    </source>
</evidence>
<dbReference type="InterPro" id="IPR016181">
    <property type="entry name" value="Acyl_CoA_acyltransferase"/>
</dbReference>
<comment type="similarity">
    <text evidence="8 9">Belongs to the autoinducer synthase family.</text>
</comment>
<dbReference type="PROSITE" id="PS00949">
    <property type="entry name" value="AUTOINDUCER_SYNTH_1"/>
    <property type="match status" value="1"/>
</dbReference>
<proteinExistence type="inferred from homology"/>
<reference evidence="10 11" key="1">
    <citation type="submission" date="2018-01" db="EMBL/GenBank/DDBJ databases">
        <title>Denitrification phenotypes of diverse strains of Pseudomonas stutzeri.</title>
        <authorList>
            <person name="Milligan D.A."/>
            <person name="Bergaust L."/>
            <person name="Bakken L.R."/>
            <person name="Frostegard A."/>
        </authorList>
    </citation>
    <scope>NUCLEOTIDE SEQUENCE [LARGE SCALE GENOMIC DNA]</scope>
    <source>
        <strain evidence="10 11">24a75</strain>
    </source>
</reference>
<dbReference type="Proteomes" id="UP000236023">
    <property type="component" value="Unassembled WGS sequence"/>
</dbReference>
<name>A0A2N8SQ40_STUST</name>
<dbReference type="PRINTS" id="PR01549">
    <property type="entry name" value="AUTOINDCRSYN"/>
</dbReference>
<evidence type="ECO:0000256" key="9">
    <source>
        <dbReference type="RuleBase" id="RU361135"/>
    </source>
</evidence>
<dbReference type="InterPro" id="IPR001690">
    <property type="entry name" value="Autoind_synthase"/>
</dbReference>
<dbReference type="EMBL" id="POUT01000021">
    <property type="protein sequence ID" value="PNG04604.1"/>
    <property type="molecule type" value="Genomic_DNA"/>
</dbReference>
<accession>A0A2N8SQ40</accession>
<dbReference type="EC" id="2.3.1.184" evidence="1 9"/>
<comment type="caution">
    <text evidence="10">The sequence shown here is derived from an EMBL/GenBank/DDBJ whole genome shotgun (WGS) entry which is preliminary data.</text>
</comment>
<organism evidence="10 11">
    <name type="scientific">Stutzerimonas stutzeri</name>
    <name type="common">Pseudomonas stutzeri</name>
    <dbReference type="NCBI Taxonomy" id="316"/>
    <lineage>
        <taxon>Bacteria</taxon>
        <taxon>Pseudomonadati</taxon>
        <taxon>Pseudomonadota</taxon>
        <taxon>Gammaproteobacteria</taxon>
        <taxon>Pseudomonadales</taxon>
        <taxon>Pseudomonadaceae</taxon>
        <taxon>Stutzerimonas</taxon>
    </lineage>
</organism>
<dbReference type="GO" id="GO:0061579">
    <property type="term" value="F:N-acyl homoserine lactone synthase activity"/>
    <property type="evidence" value="ECO:0007669"/>
    <property type="project" value="UniProtKB-UniRule"/>
</dbReference>
<protein>
    <recommendedName>
        <fullName evidence="2 9">Acyl-homoserine-lactone synthase</fullName>
        <ecNumber evidence="1 9">2.3.1.184</ecNumber>
    </recommendedName>
    <alternativeName>
        <fullName evidence="9">Autoinducer synthesis protein</fullName>
    </alternativeName>
</protein>
<dbReference type="GO" id="GO:0007165">
    <property type="term" value="P:signal transduction"/>
    <property type="evidence" value="ECO:0007669"/>
    <property type="project" value="TreeGrafter"/>
</dbReference>
<comment type="catalytic activity">
    <reaction evidence="7 9">
        <text>a fatty acyl-[ACP] + S-adenosyl-L-methionine = an N-acyl-L-homoserine lactone + S-methyl-5'-thioadenosine + holo-[ACP] + H(+)</text>
        <dbReference type="Rhea" id="RHEA:10096"/>
        <dbReference type="Rhea" id="RHEA-COMP:9685"/>
        <dbReference type="Rhea" id="RHEA-COMP:14125"/>
        <dbReference type="ChEBI" id="CHEBI:15378"/>
        <dbReference type="ChEBI" id="CHEBI:17509"/>
        <dbReference type="ChEBI" id="CHEBI:55474"/>
        <dbReference type="ChEBI" id="CHEBI:59789"/>
        <dbReference type="ChEBI" id="CHEBI:64479"/>
        <dbReference type="ChEBI" id="CHEBI:138651"/>
        <dbReference type="EC" id="2.3.1.184"/>
    </reaction>
</comment>
<keyword evidence="5 9" id="KW-0949">S-adenosyl-L-methionine</keyword>
<evidence type="ECO:0000256" key="8">
    <source>
        <dbReference type="PROSITE-ProRule" id="PRU00533"/>
    </source>
</evidence>
<dbReference type="GO" id="GO:0009372">
    <property type="term" value="P:quorum sensing"/>
    <property type="evidence" value="ECO:0007669"/>
    <property type="project" value="UniProtKB-UniRule"/>
</dbReference>
<dbReference type="PANTHER" id="PTHR39322">
    <property type="entry name" value="ACYL-HOMOSERINE-LACTONE SYNTHASE"/>
    <property type="match status" value="1"/>
</dbReference>
<gene>
    <name evidence="10" type="ORF">CXK94_21490</name>
</gene>
<evidence type="ECO:0000313" key="11">
    <source>
        <dbReference type="Proteomes" id="UP000236023"/>
    </source>
</evidence>
<dbReference type="PANTHER" id="PTHR39322:SF1">
    <property type="entry name" value="ISOVALERYL-HOMOSERINE LACTONE SYNTHASE"/>
    <property type="match status" value="1"/>
</dbReference>
<evidence type="ECO:0000313" key="10">
    <source>
        <dbReference type="EMBL" id="PNG04604.1"/>
    </source>
</evidence>
<evidence type="ECO:0000256" key="2">
    <source>
        <dbReference type="ARBA" id="ARBA00018768"/>
    </source>
</evidence>
<dbReference type="Pfam" id="PF00765">
    <property type="entry name" value="Autoind_synth"/>
    <property type="match status" value="1"/>
</dbReference>
<evidence type="ECO:0000256" key="5">
    <source>
        <dbReference type="ARBA" id="ARBA00022691"/>
    </source>
</evidence>
<evidence type="ECO:0000256" key="4">
    <source>
        <dbReference type="ARBA" id="ARBA00022679"/>
    </source>
</evidence>
<dbReference type="Gene3D" id="3.40.630.30">
    <property type="match status" value="1"/>
</dbReference>
<dbReference type="PROSITE" id="PS51187">
    <property type="entry name" value="AUTOINDUCER_SYNTH_2"/>
    <property type="match status" value="1"/>
</dbReference>
<keyword evidence="4 9" id="KW-0808">Transferase</keyword>
<evidence type="ECO:0000256" key="7">
    <source>
        <dbReference type="ARBA" id="ARBA00048576"/>
    </source>
</evidence>